<dbReference type="AlphaFoldDB" id="A0A5M9M8F9"/>
<comment type="cofactor">
    <cofactor evidence="1">
        <name>Mg(2+)</name>
        <dbReference type="ChEBI" id="CHEBI:18420"/>
    </cofactor>
</comment>
<dbReference type="RefSeq" id="XP_033421238.1">
    <property type="nucleotide sequence ID" value="XM_033575383.1"/>
</dbReference>
<dbReference type="Gene3D" id="3.90.79.10">
    <property type="entry name" value="Nucleoside Triphosphate Pyrophosphohydrolase"/>
    <property type="match status" value="1"/>
</dbReference>
<dbReference type="GeneID" id="54333516"/>
<organism evidence="3 4">
    <name type="scientific">Aspergillus tanneri</name>
    <dbReference type="NCBI Taxonomy" id="1220188"/>
    <lineage>
        <taxon>Eukaryota</taxon>
        <taxon>Fungi</taxon>
        <taxon>Dikarya</taxon>
        <taxon>Ascomycota</taxon>
        <taxon>Pezizomycotina</taxon>
        <taxon>Eurotiomycetes</taxon>
        <taxon>Eurotiomycetidae</taxon>
        <taxon>Eurotiales</taxon>
        <taxon>Aspergillaceae</taxon>
        <taxon>Aspergillus</taxon>
        <taxon>Aspergillus subgen. Circumdati</taxon>
    </lineage>
</organism>
<dbReference type="InterPro" id="IPR015797">
    <property type="entry name" value="NUDIX_hydrolase-like_dom_sf"/>
</dbReference>
<dbReference type="VEuPathDB" id="FungiDB:EYZ11_003085"/>
<dbReference type="FunFam" id="3.90.79.10:FF:000068">
    <property type="entry name" value="NUDIX family hydrolase, putative"/>
    <property type="match status" value="1"/>
</dbReference>
<name>A0A5M9M8F9_9EURO</name>
<accession>A0A5M9M8F9</accession>
<comment type="caution">
    <text evidence="3">The sequence shown here is derived from an EMBL/GenBank/DDBJ whole genome shotgun (WGS) entry which is preliminary data.</text>
</comment>
<dbReference type="OrthoDB" id="10249920at2759"/>
<dbReference type="VEuPathDB" id="FungiDB:EYZ11_003081"/>
<dbReference type="GO" id="GO:0080041">
    <property type="term" value="F:ADP-ribose pyrophosphohydrolase activity"/>
    <property type="evidence" value="ECO:0007669"/>
    <property type="project" value="TreeGrafter"/>
</dbReference>
<evidence type="ECO:0000313" key="4">
    <source>
        <dbReference type="Proteomes" id="UP000324241"/>
    </source>
</evidence>
<dbReference type="CDD" id="cd03424">
    <property type="entry name" value="NUDIX_ADPRase_Nudt5_UGPPase_Nudt14"/>
    <property type="match status" value="1"/>
</dbReference>
<evidence type="ECO:0000313" key="3">
    <source>
        <dbReference type="EMBL" id="KAA8641876.1"/>
    </source>
</evidence>
<dbReference type="PANTHER" id="PTHR11839">
    <property type="entry name" value="UDP/ADP-SUGAR PYROPHOSPHATASE"/>
    <property type="match status" value="1"/>
</dbReference>
<evidence type="ECO:0000256" key="1">
    <source>
        <dbReference type="ARBA" id="ARBA00001946"/>
    </source>
</evidence>
<protein>
    <submittedName>
        <fullName evidence="3">Uncharacterized protein</fullName>
    </submittedName>
</protein>
<dbReference type="SUPFAM" id="SSF55811">
    <property type="entry name" value="Nudix"/>
    <property type="match status" value="1"/>
</dbReference>
<reference evidence="3 4" key="1">
    <citation type="submission" date="2019-08" db="EMBL/GenBank/DDBJ databases">
        <title>The genome sequence of a newly discovered highly antifungal drug resistant Aspergillus species, Aspergillus tanneri NIH 1004.</title>
        <authorList>
            <person name="Mounaud S."/>
            <person name="Singh I."/>
            <person name="Joardar V."/>
            <person name="Pakala S."/>
            <person name="Pakala S."/>
            <person name="Venepally P."/>
            <person name="Chung J.K."/>
            <person name="Losada L."/>
            <person name="Nierman W.C."/>
        </authorList>
    </citation>
    <scope>NUCLEOTIDE SEQUENCE [LARGE SCALE GENOMIC DNA]</scope>
    <source>
        <strain evidence="3 4">NIH1004</strain>
    </source>
</reference>
<proteinExistence type="predicted"/>
<keyword evidence="2" id="KW-0378">Hydrolase</keyword>
<dbReference type="PANTHER" id="PTHR11839:SF18">
    <property type="entry name" value="NUDIX HYDROLASE DOMAIN-CONTAINING PROTEIN"/>
    <property type="match status" value="1"/>
</dbReference>
<dbReference type="GO" id="GO:0006753">
    <property type="term" value="P:nucleoside phosphate metabolic process"/>
    <property type="evidence" value="ECO:0007669"/>
    <property type="project" value="TreeGrafter"/>
</dbReference>
<sequence length="261" mass="28556">MSSVPKGFPITGPLNREDLWRFPAFQVWLSTLQRSLERQRQYSHEFYKDPYVLRKIVVQAVDYFKGGRLGFVKLKAEVSNASGESLPGSVFLRGGSVGMLLVLQPDDVPPSAEEEKRAILTIQPRIPAGSLAFSEIPAGMLDDSGSFVGGAAKEIQEETGLIISHHELVDMTSLAAQSIARSADSEILQEAVYPSPGGCDEFIPLFLCQKRMPRREIDAMQGRLTGLREKGGEDHVEGSVDEGALEGRIAGWKVPCRLGTV</sequence>
<dbReference type="Proteomes" id="UP000324241">
    <property type="component" value="Unassembled WGS sequence"/>
</dbReference>
<dbReference type="GO" id="GO:0019693">
    <property type="term" value="P:ribose phosphate metabolic process"/>
    <property type="evidence" value="ECO:0007669"/>
    <property type="project" value="TreeGrafter"/>
</dbReference>
<gene>
    <name evidence="3" type="ORF">ATNIH1004_010815</name>
</gene>
<evidence type="ECO:0000256" key="2">
    <source>
        <dbReference type="ARBA" id="ARBA00022801"/>
    </source>
</evidence>
<dbReference type="EMBL" id="QUQM01000008">
    <property type="protein sequence ID" value="KAA8641876.1"/>
    <property type="molecule type" value="Genomic_DNA"/>
</dbReference>
<dbReference type="GO" id="GO:0080042">
    <property type="term" value="F:ADP-glucose pyrophosphohydrolase activity"/>
    <property type="evidence" value="ECO:0007669"/>
    <property type="project" value="TreeGrafter"/>
</dbReference>